<dbReference type="CDD" id="cd07377">
    <property type="entry name" value="WHTH_GntR"/>
    <property type="match status" value="1"/>
</dbReference>
<dbReference type="EMBL" id="JAFMPP010000004">
    <property type="protein sequence ID" value="MBO0662275.1"/>
    <property type="molecule type" value="Genomic_DNA"/>
</dbReference>
<keyword evidence="1" id="KW-0805">Transcription regulation</keyword>
<dbReference type="InterPro" id="IPR000524">
    <property type="entry name" value="Tscrpt_reg_HTH_GntR"/>
</dbReference>
<keyword evidence="2" id="KW-0238">DNA-binding</keyword>
<evidence type="ECO:0000256" key="3">
    <source>
        <dbReference type="ARBA" id="ARBA00023163"/>
    </source>
</evidence>
<dbReference type="PANTHER" id="PTHR43537">
    <property type="entry name" value="TRANSCRIPTIONAL REGULATOR, GNTR FAMILY"/>
    <property type="match status" value="1"/>
</dbReference>
<dbReference type="PROSITE" id="PS50949">
    <property type="entry name" value="HTH_GNTR"/>
    <property type="match status" value="1"/>
</dbReference>
<dbReference type="SMART" id="SM00895">
    <property type="entry name" value="FCD"/>
    <property type="match status" value="1"/>
</dbReference>
<evidence type="ECO:0000259" key="4">
    <source>
        <dbReference type="PROSITE" id="PS50949"/>
    </source>
</evidence>
<evidence type="ECO:0000313" key="5">
    <source>
        <dbReference type="EMBL" id="MBO0662275.1"/>
    </source>
</evidence>
<dbReference type="Pfam" id="PF07729">
    <property type="entry name" value="FCD"/>
    <property type="match status" value="1"/>
</dbReference>
<sequence>MSRLAERIETLIAARRLAPGDRLPAERQLAAELGASRSTVREAIKQLTSRGLLVSQRGGGTYLTTPEAGEPVRAALLSIAPLAESEAGYWRDVLEIRTSLEGDIAALAAERADPADRARIVLAYDALAEALLAAPPARRTDGVPLELAKRDAAFHMAITRAAHNAVLTQVMTGLEGLLETSISGILARLYRLPDVLAALDDQHRRILDAIAACRPQAARAAATDHLCFVAARLDQIEQDAARHQRAVNAHRHIEAEKDTRS</sequence>
<dbReference type="InterPro" id="IPR036388">
    <property type="entry name" value="WH-like_DNA-bd_sf"/>
</dbReference>
<feature type="domain" description="HTH gntR-type" evidence="4">
    <location>
        <begin position="1"/>
        <end position="66"/>
    </location>
</feature>
<dbReference type="Gene3D" id="1.20.120.530">
    <property type="entry name" value="GntR ligand-binding domain-like"/>
    <property type="match status" value="1"/>
</dbReference>
<organism evidence="5 6">
    <name type="scientific">Jiella flava</name>
    <dbReference type="NCBI Taxonomy" id="2816857"/>
    <lineage>
        <taxon>Bacteria</taxon>
        <taxon>Pseudomonadati</taxon>
        <taxon>Pseudomonadota</taxon>
        <taxon>Alphaproteobacteria</taxon>
        <taxon>Hyphomicrobiales</taxon>
        <taxon>Aurantimonadaceae</taxon>
        <taxon>Jiella</taxon>
    </lineage>
</organism>
<evidence type="ECO:0000256" key="1">
    <source>
        <dbReference type="ARBA" id="ARBA00023015"/>
    </source>
</evidence>
<dbReference type="PANTHER" id="PTHR43537:SF5">
    <property type="entry name" value="UXU OPERON TRANSCRIPTIONAL REGULATOR"/>
    <property type="match status" value="1"/>
</dbReference>
<gene>
    <name evidence="5" type="ORF">J1C48_06785</name>
</gene>
<dbReference type="PRINTS" id="PR00035">
    <property type="entry name" value="HTHGNTR"/>
</dbReference>
<accession>A0A939FY16</accession>
<dbReference type="Proteomes" id="UP000664122">
    <property type="component" value="Unassembled WGS sequence"/>
</dbReference>
<dbReference type="AlphaFoldDB" id="A0A939FY16"/>
<dbReference type="GO" id="GO:0003677">
    <property type="term" value="F:DNA binding"/>
    <property type="evidence" value="ECO:0007669"/>
    <property type="project" value="UniProtKB-KW"/>
</dbReference>
<keyword evidence="6" id="KW-1185">Reference proteome</keyword>
<protein>
    <submittedName>
        <fullName evidence="5">FCD domain-containing protein</fullName>
    </submittedName>
</protein>
<dbReference type="RefSeq" id="WP_207257031.1">
    <property type="nucleotide sequence ID" value="NZ_JAFMPP010000004.1"/>
</dbReference>
<reference evidence="5" key="1">
    <citation type="submission" date="2021-03" db="EMBL/GenBank/DDBJ databases">
        <title>Whole genome sequence of Jiella sp. CQZ9-1.</title>
        <authorList>
            <person name="Tuo L."/>
        </authorList>
    </citation>
    <scope>NUCLEOTIDE SEQUENCE</scope>
    <source>
        <strain evidence="5">CQZ9-1</strain>
    </source>
</reference>
<dbReference type="SMART" id="SM00345">
    <property type="entry name" value="HTH_GNTR"/>
    <property type="match status" value="1"/>
</dbReference>
<dbReference type="InterPro" id="IPR011711">
    <property type="entry name" value="GntR_C"/>
</dbReference>
<comment type="caution">
    <text evidence="5">The sequence shown here is derived from an EMBL/GenBank/DDBJ whole genome shotgun (WGS) entry which is preliminary data.</text>
</comment>
<name>A0A939FY16_9HYPH</name>
<dbReference type="GO" id="GO:0003700">
    <property type="term" value="F:DNA-binding transcription factor activity"/>
    <property type="evidence" value="ECO:0007669"/>
    <property type="project" value="InterPro"/>
</dbReference>
<proteinExistence type="predicted"/>
<dbReference type="Pfam" id="PF00392">
    <property type="entry name" value="GntR"/>
    <property type="match status" value="1"/>
</dbReference>
<evidence type="ECO:0000313" key="6">
    <source>
        <dbReference type="Proteomes" id="UP000664122"/>
    </source>
</evidence>
<dbReference type="SUPFAM" id="SSF48008">
    <property type="entry name" value="GntR ligand-binding domain-like"/>
    <property type="match status" value="1"/>
</dbReference>
<dbReference type="InterPro" id="IPR008920">
    <property type="entry name" value="TF_FadR/GntR_C"/>
</dbReference>
<dbReference type="Gene3D" id="1.10.10.10">
    <property type="entry name" value="Winged helix-like DNA-binding domain superfamily/Winged helix DNA-binding domain"/>
    <property type="match status" value="1"/>
</dbReference>
<evidence type="ECO:0000256" key="2">
    <source>
        <dbReference type="ARBA" id="ARBA00023125"/>
    </source>
</evidence>
<dbReference type="InterPro" id="IPR036390">
    <property type="entry name" value="WH_DNA-bd_sf"/>
</dbReference>
<dbReference type="SUPFAM" id="SSF46785">
    <property type="entry name" value="Winged helix' DNA-binding domain"/>
    <property type="match status" value="1"/>
</dbReference>
<keyword evidence="3" id="KW-0804">Transcription</keyword>